<keyword evidence="11" id="KW-0472">Membrane</keyword>
<evidence type="ECO:0000256" key="11">
    <source>
        <dbReference type="ARBA" id="ARBA00023136"/>
    </source>
</evidence>
<keyword evidence="7" id="KW-0732">Signal</keyword>
<organism evidence="17 18">
    <name type="scientific">Pseudorhodobacter turbinis</name>
    <dbReference type="NCBI Taxonomy" id="2500533"/>
    <lineage>
        <taxon>Bacteria</taxon>
        <taxon>Pseudomonadati</taxon>
        <taxon>Pseudomonadota</taxon>
        <taxon>Alphaproteobacteria</taxon>
        <taxon>Rhodobacterales</taxon>
        <taxon>Paracoccaceae</taxon>
        <taxon>Pseudorhodobacter</taxon>
    </lineage>
</organism>
<evidence type="ECO:0000256" key="13">
    <source>
        <dbReference type="ARBA" id="ARBA00023237"/>
    </source>
</evidence>
<gene>
    <name evidence="17" type="ORF">EOK75_08710</name>
</gene>
<dbReference type="PANTHER" id="PTHR33619:SF3">
    <property type="entry name" value="POLYSACCHARIDE EXPORT PROTEIN GFCE-RELATED"/>
    <property type="match status" value="1"/>
</dbReference>
<dbReference type="GO" id="GO:0009279">
    <property type="term" value="C:cell outer membrane"/>
    <property type="evidence" value="ECO:0007669"/>
    <property type="project" value="UniProtKB-SubCell"/>
</dbReference>
<dbReference type="GO" id="GO:0046930">
    <property type="term" value="C:pore complex"/>
    <property type="evidence" value="ECO:0007669"/>
    <property type="project" value="UniProtKB-KW"/>
</dbReference>
<evidence type="ECO:0000256" key="4">
    <source>
        <dbReference type="ARBA" id="ARBA00022452"/>
    </source>
</evidence>
<evidence type="ECO:0000256" key="9">
    <source>
        <dbReference type="ARBA" id="ARBA00023065"/>
    </source>
</evidence>
<evidence type="ECO:0000256" key="2">
    <source>
        <dbReference type="ARBA" id="ARBA00009450"/>
    </source>
</evidence>
<evidence type="ECO:0000256" key="1">
    <source>
        <dbReference type="ARBA" id="ARBA00004571"/>
    </source>
</evidence>
<feature type="domain" description="SLBB" evidence="16">
    <location>
        <begin position="247"/>
        <end position="343"/>
    </location>
</feature>
<dbReference type="GO" id="GO:0006811">
    <property type="term" value="P:monoatomic ion transport"/>
    <property type="evidence" value="ECO:0007669"/>
    <property type="project" value="UniProtKB-KW"/>
</dbReference>
<dbReference type="Pfam" id="PF02563">
    <property type="entry name" value="Poly_export"/>
    <property type="match status" value="1"/>
</dbReference>
<keyword evidence="10" id="KW-0626">Porin</keyword>
<evidence type="ECO:0000256" key="3">
    <source>
        <dbReference type="ARBA" id="ARBA00022448"/>
    </source>
</evidence>
<keyword evidence="9" id="KW-0406">Ion transport</keyword>
<keyword evidence="5" id="KW-0762">Sugar transport</keyword>
<feature type="domain" description="SLBB" evidence="16">
    <location>
        <begin position="161"/>
        <end position="235"/>
    </location>
</feature>
<evidence type="ECO:0000313" key="17">
    <source>
        <dbReference type="EMBL" id="QCO55816.1"/>
    </source>
</evidence>
<keyword evidence="8" id="KW-0625">Polysaccharide transport</keyword>
<dbReference type="AlphaFoldDB" id="A0A4P8EG10"/>
<dbReference type="InterPro" id="IPR049712">
    <property type="entry name" value="Poly_export"/>
</dbReference>
<evidence type="ECO:0000256" key="5">
    <source>
        <dbReference type="ARBA" id="ARBA00022597"/>
    </source>
</evidence>
<dbReference type="InterPro" id="IPR054765">
    <property type="entry name" value="SLBB_dom"/>
</dbReference>
<keyword evidence="14" id="KW-0449">Lipoprotein</keyword>
<evidence type="ECO:0000313" key="18">
    <source>
        <dbReference type="Proteomes" id="UP000298631"/>
    </source>
</evidence>
<dbReference type="InterPro" id="IPR003715">
    <property type="entry name" value="Poly_export_N"/>
</dbReference>
<dbReference type="GO" id="GO:0015159">
    <property type="term" value="F:polysaccharide transmembrane transporter activity"/>
    <property type="evidence" value="ECO:0007669"/>
    <property type="project" value="InterPro"/>
</dbReference>
<dbReference type="Proteomes" id="UP000298631">
    <property type="component" value="Chromosome"/>
</dbReference>
<evidence type="ECO:0000256" key="6">
    <source>
        <dbReference type="ARBA" id="ARBA00022692"/>
    </source>
</evidence>
<dbReference type="EMBL" id="CP039964">
    <property type="protein sequence ID" value="QCO55816.1"/>
    <property type="molecule type" value="Genomic_DNA"/>
</dbReference>
<keyword evidence="12" id="KW-0564">Palmitate</keyword>
<name>A0A4P8EG10_9RHOB</name>
<evidence type="ECO:0000259" key="15">
    <source>
        <dbReference type="Pfam" id="PF02563"/>
    </source>
</evidence>
<reference evidence="17 18" key="1">
    <citation type="submission" date="2019-05" db="EMBL/GenBank/DDBJ databases">
        <title>Pseudorhodobacter turbinis sp. nov., isolated from the gut of the Korean turban shell.</title>
        <authorList>
            <person name="Jeong Y.-S."/>
            <person name="Kang W.-R."/>
            <person name="Bae J.-W."/>
        </authorList>
    </citation>
    <scope>NUCLEOTIDE SEQUENCE [LARGE SCALE GENOMIC DNA]</scope>
    <source>
        <strain evidence="17 18">S12M18</strain>
    </source>
</reference>
<protein>
    <submittedName>
        <fullName evidence="17">Polysaccharide export protein</fullName>
    </submittedName>
</protein>
<dbReference type="Gene3D" id="3.10.560.10">
    <property type="entry name" value="Outer membrane lipoprotein wza domain like"/>
    <property type="match status" value="2"/>
</dbReference>
<comment type="similarity">
    <text evidence="2">Belongs to the BexD/CtrA/VexA family.</text>
</comment>
<dbReference type="KEGG" id="pseb:EOK75_08710"/>
<dbReference type="Gene3D" id="3.30.1950.10">
    <property type="entry name" value="wza like domain"/>
    <property type="match status" value="1"/>
</dbReference>
<accession>A0A4P8EG10</accession>
<dbReference type="PANTHER" id="PTHR33619">
    <property type="entry name" value="POLYSACCHARIDE EXPORT PROTEIN GFCE-RELATED"/>
    <property type="match status" value="1"/>
</dbReference>
<keyword evidence="3" id="KW-0813">Transport</keyword>
<dbReference type="GO" id="GO:0015288">
    <property type="term" value="F:porin activity"/>
    <property type="evidence" value="ECO:0007669"/>
    <property type="project" value="UniProtKB-KW"/>
</dbReference>
<evidence type="ECO:0000256" key="7">
    <source>
        <dbReference type="ARBA" id="ARBA00022729"/>
    </source>
</evidence>
<evidence type="ECO:0000256" key="14">
    <source>
        <dbReference type="ARBA" id="ARBA00023288"/>
    </source>
</evidence>
<evidence type="ECO:0000259" key="16">
    <source>
        <dbReference type="Pfam" id="PF22461"/>
    </source>
</evidence>
<comment type="subcellular location">
    <subcellularLocation>
        <location evidence="1">Cell outer membrane</location>
        <topology evidence="1">Multi-pass membrane protein</topology>
    </subcellularLocation>
</comment>
<evidence type="ECO:0000256" key="12">
    <source>
        <dbReference type="ARBA" id="ARBA00023139"/>
    </source>
</evidence>
<keyword evidence="4" id="KW-1134">Transmembrane beta strand</keyword>
<sequence>MSLALALMLIGCASLPGQGPSKSKIVELAAGQEAVQDSQYAVVNLTPQIVGAMGKIPRRAFSSALPRGPRQPGAVRIGIGDVLGIQIWEASPDGLFSTPTARSAEIAATVDGQGNIYLPYVGTLPARGQSIEQIRSSIAQALTGKAVDPEVVVVVKENGAQSVTVVGDVKSAGRFDLPPSGLRLLDAVALSGGPSQASFDTEVIVNRAGKTAGIRLDDVVKTNAENVWLVPRDTVQLLHKPRSFTAFGAVSANGQQMFETETVSLAEALAKVGGLSDSRADKGGVFLFRFEPRERLNAARIPLPEQLTGARMVPTIYQLDLSTPNAYFLAQSVEMTDKDIVYVASAPASEFRKFVQIIVAPFVSTTGSVNDLAN</sequence>
<keyword evidence="13" id="KW-0998">Cell outer membrane</keyword>
<evidence type="ECO:0000256" key="10">
    <source>
        <dbReference type="ARBA" id="ARBA00023114"/>
    </source>
</evidence>
<dbReference type="OrthoDB" id="7198507at2"/>
<evidence type="ECO:0000256" key="8">
    <source>
        <dbReference type="ARBA" id="ARBA00023047"/>
    </source>
</evidence>
<keyword evidence="18" id="KW-1185">Reference proteome</keyword>
<dbReference type="Pfam" id="PF22461">
    <property type="entry name" value="SLBB_2"/>
    <property type="match status" value="2"/>
</dbReference>
<keyword evidence="6" id="KW-0812">Transmembrane</keyword>
<feature type="domain" description="Polysaccharide export protein N-terminal" evidence="15">
    <location>
        <begin position="71"/>
        <end position="155"/>
    </location>
</feature>
<proteinExistence type="inferred from homology"/>